<reference evidence="2" key="1">
    <citation type="submission" date="2020-01" db="EMBL/GenBank/DDBJ databases">
        <authorList>
            <person name="Meier V. D."/>
            <person name="Meier V D."/>
        </authorList>
    </citation>
    <scope>NUCLEOTIDE SEQUENCE</scope>
    <source>
        <strain evidence="2">HLG_WM_MAG_02</strain>
    </source>
</reference>
<gene>
    <name evidence="2" type="ORF">HELGO_WM36766</name>
</gene>
<accession>A0A6S6SRV2</accession>
<proteinExistence type="predicted"/>
<dbReference type="Pfam" id="PF18480">
    <property type="entry name" value="DUF5615"/>
    <property type="match status" value="1"/>
</dbReference>
<sequence>MLENLDEVSDDKVWMFSRSHNYTIVTKDSDFNDMAIKTWKL</sequence>
<protein>
    <recommendedName>
        <fullName evidence="1">DUF5615 domain-containing protein</fullName>
    </recommendedName>
</protein>
<organism evidence="2">
    <name type="scientific">uncultured Sulfurovum sp</name>
    <dbReference type="NCBI Taxonomy" id="269237"/>
    <lineage>
        <taxon>Bacteria</taxon>
        <taxon>Pseudomonadati</taxon>
        <taxon>Campylobacterota</taxon>
        <taxon>Epsilonproteobacteria</taxon>
        <taxon>Campylobacterales</taxon>
        <taxon>Sulfurovaceae</taxon>
        <taxon>Sulfurovum</taxon>
        <taxon>environmental samples</taxon>
    </lineage>
</organism>
<name>A0A6S6SRV2_9BACT</name>
<dbReference type="AlphaFoldDB" id="A0A6S6SRV2"/>
<evidence type="ECO:0000313" key="2">
    <source>
        <dbReference type="EMBL" id="CAA6808431.1"/>
    </source>
</evidence>
<dbReference type="InterPro" id="IPR041049">
    <property type="entry name" value="DUF5615"/>
</dbReference>
<evidence type="ECO:0000259" key="1">
    <source>
        <dbReference type="Pfam" id="PF18480"/>
    </source>
</evidence>
<feature type="domain" description="DUF5615" evidence="1">
    <location>
        <begin position="4"/>
        <end position="37"/>
    </location>
</feature>
<dbReference type="EMBL" id="CACVAZ010000051">
    <property type="protein sequence ID" value="CAA6808431.1"/>
    <property type="molecule type" value="Genomic_DNA"/>
</dbReference>